<sequence>MLTRRFPGTHVTNISRHIFPLRLMHQTPNYIPIQEWNESEIIVDRKSKFQARSVYLASPEHIGSILKQLLQENKKIAKSASHPHMIAWRTGTVVETTSDNTSSKKNKKGKALKEKRIVGLQQGFDDNGESGAGSRMLHNILVQHNLCNILLIATRWYGGVQIGPSRFRNIMHVCNDSLRKWQQF</sequence>
<dbReference type="EMBL" id="FO082053">
    <property type="protein sequence ID" value="CCE79886.1"/>
    <property type="molecule type" value="Genomic_DNA"/>
</dbReference>
<dbReference type="InterPro" id="IPR023582">
    <property type="entry name" value="Impact"/>
</dbReference>
<dbReference type="PANTHER" id="PTHR16301:SF17">
    <property type="entry name" value="IMPACT FAMILY MEMBER YDL177C"/>
    <property type="match status" value="1"/>
</dbReference>
<feature type="domain" description="Impact N-terminal" evidence="2">
    <location>
        <begin position="45"/>
        <end position="177"/>
    </location>
</feature>
<reference evidence="3" key="1">
    <citation type="submission" date="2011-10" db="EMBL/GenBank/DDBJ databases">
        <authorList>
            <person name="Genoscope - CEA"/>
        </authorList>
    </citation>
    <scope>NUCLEOTIDE SEQUENCE</scope>
</reference>
<dbReference type="AlphaFoldDB" id="G8YK06"/>
<dbReference type="HOGENOM" id="CLU_045276_2_2_1"/>
<dbReference type="Proteomes" id="UP000005222">
    <property type="component" value="Chromosome G"/>
</dbReference>
<dbReference type="GO" id="GO:0140469">
    <property type="term" value="P:GCN2-mediated signaling"/>
    <property type="evidence" value="ECO:0007669"/>
    <property type="project" value="TreeGrafter"/>
</dbReference>
<dbReference type="EMBL" id="FO082052">
    <property type="protein sequence ID" value="CCE80651.1"/>
    <property type="molecule type" value="Genomic_DNA"/>
</dbReference>
<protein>
    <submittedName>
        <fullName evidence="3">Piso0_002978 protein</fullName>
    </submittedName>
</protein>
<keyword evidence="5" id="KW-1185">Reference proteome</keyword>
<dbReference type="Pfam" id="PF01205">
    <property type="entry name" value="Impact_N"/>
    <property type="match status" value="1"/>
</dbReference>
<proteinExistence type="inferred from homology"/>
<dbReference type="STRING" id="559304.G8YK06"/>
<dbReference type="InterPro" id="IPR001498">
    <property type="entry name" value="Impact_N"/>
</dbReference>
<dbReference type="InterPro" id="IPR036956">
    <property type="entry name" value="Impact_N_sf"/>
</dbReference>
<evidence type="ECO:0000313" key="4">
    <source>
        <dbReference type="EMBL" id="CCE80651.1"/>
    </source>
</evidence>
<comment type="similarity">
    <text evidence="1">Belongs to the IMPACT family.</text>
</comment>
<dbReference type="OrthoDB" id="69641at2759"/>
<organism evidence="3 5">
    <name type="scientific">Pichia sorbitophila (strain ATCC MYA-4447 / BCRC 22081 / CBS 7064 / NBRC 10061 / NRRL Y-12695)</name>
    <name type="common">Hybrid yeast</name>
    <dbReference type="NCBI Taxonomy" id="559304"/>
    <lineage>
        <taxon>Eukaryota</taxon>
        <taxon>Fungi</taxon>
        <taxon>Dikarya</taxon>
        <taxon>Ascomycota</taxon>
        <taxon>Saccharomycotina</taxon>
        <taxon>Pichiomycetes</taxon>
        <taxon>Debaryomycetaceae</taxon>
        <taxon>Millerozyma</taxon>
    </lineage>
</organism>
<evidence type="ECO:0000256" key="1">
    <source>
        <dbReference type="ARBA" id="ARBA00007665"/>
    </source>
</evidence>
<evidence type="ECO:0000259" key="2">
    <source>
        <dbReference type="Pfam" id="PF01205"/>
    </source>
</evidence>
<dbReference type="InterPro" id="IPR020568">
    <property type="entry name" value="Ribosomal_Su5_D2-typ_SF"/>
</dbReference>
<dbReference type="GO" id="GO:0005737">
    <property type="term" value="C:cytoplasm"/>
    <property type="evidence" value="ECO:0007669"/>
    <property type="project" value="TreeGrafter"/>
</dbReference>
<dbReference type="GO" id="GO:0006446">
    <property type="term" value="P:regulation of translational initiation"/>
    <property type="evidence" value="ECO:0007669"/>
    <property type="project" value="TreeGrafter"/>
</dbReference>
<dbReference type="Gene3D" id="3.30.230.30">
    <property type="entry name" value="Impact, N-terminal domain"/>
    <property type="match status" value="1"/>
</dbReference>
<dbReference type="SUPFAM" id="SSF54211">
    <property type="entry name" value="Ribosomal protein S5 domain 2-like"/>
    <property type="match status" value="1"/>
</dbReference>
<evidence type="ECO:0000313" key="5">
    <source>
        <dbReference type="Proteomes" id="UP000005222"/>
    </source>
</evidence>
<accession>G8YK06</accession>
<gene>
    <name evidence="3" type="primary">Piso0_002978</name>
    <name evidence="3" type="ORF">GNLVRS01_PISO0G02206g</name>
    <name evidence="4" type="ORF">GNLVRS01_PISO0H02207g</name>
</gene>
<evidence type="ECO:0000313" key="3">
    <source>
        <dbReference type="EMBL" id="CCE79886.1"/>
    </source>
</evidence>
<dbReference type="PANTHER" id="PTHR16301">
    <property type="entry name" value="IMPACT-RELATED"/>
    <property type="match status" value="1"/>
</dbReference>
<dbReference type="InParanoid" id="G8YK06"/>
<name>G8YK06_PICSO</name>
<dbReference type="Proteomes" id="UP000005222">
    <property type="component" value="Chromosome H"/>
</dbReference>
<dbReference type="eggNOG" id="KOG3299">
    <property type="taxonomic scope" value="Eukaryota"/>
</dbReference>
<reference evidence="5" key="2">
    <citation type="journal article" date="2012" name="G3 (Bethesda)">
        <title>Pichia sorbitophila, an interspecies yeast hybrid reveals early steps of genome resolution following polyploidization.</title>
        <authorList>
            <person name="Leh Louis V."/>
            <person name="Despons L."/>
            <person name="Friedrich A."/>
            <person name="Martin T."/>
            <person name="Durrens P."/>
            <person name="Casaregola S."/>
            <person name="Neuveglise C."/>
            <person name="Fairhead C."/>
            <person name="Marck C."/>
            <person name="Cruz J.A."/>
            <person name="Straub M.L."/>
            <person name="Kugler V."/>
            <person name="Sacerdot C."/>
            <person name="Uzunov Z."/>
            <person name="Thierry A."/>
            <person name="Weiss S."/>
            <person name="Bleykasten C."/>
            <person name="De Montigny J."/>
            <person name="Jacques N."/>
            <person name="Jung P."/>
            <person name="Lemaire M."/>
            <person name="Mallet S."/>
            <person name="Morel G."/>
            <person name="Richard G.F."/>
            <person name="Sarkar A."/>
            <person name="Savel G."/>
            <person name="Schacherer J."/>
            <person name="Seret M.L."/>
            <person name="Talla E."/>
            <person name="Samson G."/>
            <person name="Jubin C."/>
            <person name="Poulain J."/>
            <person name="Vacherie B."/>
            <person name="Barbe V."/>
            <person name="Pelletier E."/>
            <person name="Sherman D.J."/>
            <person name="Westhof E."/>
            <person name="Weissenbach J."/>
            <person name="Baret P.V."/>
            <person name="Wincker P."/>
            <person name="Gaillardin C."/>
            <person name="Dujon B."/>
            <person name="Souciet J.L."/>
        </authorList>
    </citation>
    <scope>NUCLEOTIDE SEQUENCE [LARGE SCALE GENOMIC DNA]</scope>
    <source>
        <strain evidence="5">ATCC MYA-4447 / BCRC 22081 / CBS 7064 / NBRC 10061 / NRRL Y-12695</strain>
    </source>
</reference>
<dbReference type="FunCoup" id="G8YK06">
    <property type="interactions" value="24"/>
</dbReference>